<keyword evidence="1" id="KW-1133">Transmembrane helix</keyword>
<feature type="transmembrane region" description="Helical" evidence="1">
    <location>
        <begin position="299"/>
        <end position="329"/>
    </location>
</feature>
<keyword evidence="1" id="KW-0812">Transmembrane</keyword>
<keyword evidence="1" id="KW-0472">Membrane</keyword>
<dbReference type="Proteomes" id="UP000604046">
    <property type="component" value="Unassembled WGS sequence"/>
</dbReference>
<protein>
    <submittedName>
        <fullName evidence="2">Uncharacterized protein</fullName>
    </submittedName>
</protein>
<keyword evidence="3" id="KW-1185">Reference proteome</keyword>
<reference evidence="2" key="1">
    <citation type="submission" date="2021-02" db="EMBL/GenBank/DDBJ databases">
        <authorList>
            <person name="Dougan E. K."/>
            <person name="Rhodes N."/>
            <person name="Thang M."/>
            <person name="Chan C."/>
        </authorList>
    </citation>
    <scope>NUCLEOTIDE SEQUENCE</scope>
</reference>
<comment type="caution">
    <text evidence="2">The sequence shown here is derived from an EMBL/GenBank/DDBJ whole genome shotgun (WGS) entry which is preliminary data.</text>
</comment>
<proteinExistence type="predicted"/>
<feature type="transmembrane region" description="Helical" evidence="1">
    <location>
        <begin position="341"/>
        <end position="362"/>
    </location>
</feature>
<accession>A0A812MNX0</accession>
<organism evidence="2 3">
    <name type="scientific">Symbiodinium natans</name>
    <dbReference type="NCBI Taxonomy" id="878477"/>
    <lineage>
        <taxon>Eukaryota</taxon>
        <taxon>Sar</taxon>
        <taxon>Alveolata</taxon>
        <taxon>Dinophyceae</taxon>
        <taxon>Suessiales</taxon>
        <taxon>Symbiodiniaceae</taxon>
        <taxon>Symbiodinium</taxon>
    </lineage>
</organism>
<evidence type="ECO:0000256" key="1">
    <source>
        <dbReference type="SAM" id="Phobius"/>
    </source>
</evidence>
<dbReference type="AlphaFoldDB" id="A0A812MNX0"/>
<evidence type="ECO:0000313" key="3">
    <source>
        <dbReference type="Proteomes" id="UP000604046"/>
    </source>
</evidence>
<feature type="transmembrane region" description="Helical" evidence="1">
    <location>
        <begin position="191"/>
        <end position="215"/>
    </location>
</feature>
<name>A0A812MNX0_9DINO</name>
<gene>
    <name evidence="2" type="ORF">SNAT2548_LOCUS14218</name>
</gene>
<feature type="transmembrane region" description="Helical" evidence="1">
    <location>
        <begin position="227"/>
        <end position="248"/>
    </location>
</feature>
<sequence length="619" mass="69046">MLALCESCPGDPTDGPQEEFHVDILGEKIAQESPAAHALELFPYEPKTCTLCNDLESAVEVQLAQGRGWQVIYPKAELDFGLPESLPVSVRLRDDPCVYGWCNAVKAGHCSIRHAETALDALWARWKRECVAQLKLSRDFEDFGAEAEKHFRKEEEAAAQEARLQKIRQWQISKQMNAEVNRVALRRQACAYFWISLFVVVVLGAMIFCTVKFLLMENEWLGAGLSTSFMVLWLCAWLALVGICAASGEADRHQTAEMESAIQATQPELRSFRLRDPNAAALDGLLDLFTKPSWHHCKILIPLLLTCCTGLVGFGCAIAMTVAALWTGASGKKDEVSPEKIYWLSAFILVIPTLMAVCAYFGSEGDLFETLVQPCGKNLTAFLLQPPKRSVDAAVYTTHQHTIVFEGNVIPNRETVCSWPGKYASAWDALVEGSRQNDISAADLHGDCWCIPLYGEKKPWGCRWWSKWIANIELAVKKGAILDVYFFNGKKGKGKVKDFLTAGQEHMRREAIFARKADFEKSMDYQQALDSGLGHLSKNQGPDSSSPFAREVHRLFLAWLPEEDRQFLEAAEGLGNSQKAEVAWLERKGYCYVEKEVSELRSSSPKATDPIGQAIEPIP</sequence>
<dbReference type="EMBL" id="CAJNDS010001624">
    <property type="protein sequence ID" value="CAE7268055.1"/>
    <property type="molecule type" value="Genomic_DNA"/>
</dbReference>
<evidence type="ECO:0000313" key="2">
    <source>
        <dbReference type="EMBL" id="CAE7268055.1"/>
    </source>
</evidence>